<name>A0ACC3LNG7_EUCGR</name>
<gene>
    <name evidence="1" type="ORF">EUGRSUZ_B01897</name>
</gene>
<accession>A0ACC3LNG7</accession>
<proteinExistence type="predicted"/>
<evidence type="ECO:0000313" key="1">
    <source>
        <dbReference type="EMBL" id="KAK3440596.1"/>
    </source>
</evidence>
<dbReference type="EMBL" id="CM064436">
    <property type="protein sequence ID" value="KAK3440596.1"/>
    <property type="molecule type" value="Genomic_DNA"/>
</dbReference>
<comment type="caution">
    <text evidence="1">The sequence shown here is derived from an EMBL/GenBank/DDBJ whole genome shotgun (WGS) entry which is preliminary data.</text>
</comment>
<reference evidence="1 2" key="1">
    <citation type="journal article" date="2014" name="Nature">
        <title>The genome of Eucalyptus grandis.</title>
        <authorList>
            <person name="Myburg A.A."/>
            <person name="Grattapaglia D."/>
            <person name="Tuskan G.A."/>
            <person name="Hellsten U."/>
            <person name="Hayes R.D."/>
            <person name="Grimwood J."/>
            <person name="Jenkins J."/>
            <person name="Lindquist E."/>
            <person name="Tice H."/>
            <person name="Bauer D."/>
            <person name="Goodstein D.M."/>
            <person name="Dubchak I."/>
            <person name="Poliakov A."/>
            <person name="Mizrachi E."/>
            <person name="Kullan A.R."/>
            <person name="Hussey S.G."/>
            <person name="Pinard D."/>
            <person name="van der Merwe K."/>
            <person name="Singh P."/>
            <person name="van Jaarsveld I."/>
            <person name="Silva-Junior O.B."/>
            <person name="Togawa R.C."/>
            <person name="Pappas M.R."/>
            <person name="Faria D.A."/>
            <person name="Sansaloni C.P."/>
            <person name="Petroli C.D."/>
            <person name="Yang X."/>
            <person name="Ranjan P."/>
            <person name="Tschaplinski T.J."/>
            <person name="Ye C.Y."/>
            <person name="Li T."/>
            <person name="Sterck L."/>
            <person name="Vanneste K."/>
            <person name="Murat F."/>
            <person name="Soler M."/>
            <person name="Clemente H.S."/>
            <person name="Saidi N."/>
            <person name="Cassan-Wang H."/>
            <person name="Dunand C."/>
            <person name="Hefer C.A."/>
            <person name="Bornberg-Bauer E."/>
            <person name="Kersting A.R."/>
            <person name="Vining K."/>
            <person name="Amarasinghe V."/>
            <person name="Ranik M."/>
            <person name="Naithani S."/>
            <person name="Elser J."/>
            <person name="Boyd A.E."/>
            <person name="Liston A."/>
            <person name="Spatafora J.W."/>
            <person name="Dharmwardhana P."/>
            <person name="Raja R."/>
            <person name="Sullivan C."/>
            <person name="Romanel E."/>
            <person name="Alves-Ferreira M."/>
            <person name="Kulheim C."/>
            <person name="Foley W."/>
            <person name="Carocha V."/>
            <person name="Paiva J."/>
            <person name="Kudrna D."/>
            <person name="Brommonschenkel S.H."/>
            <person name="Pasquali G."/>
            <person name="Byrne M."/>
            <person name="Rigault P."/>
            <person name="Tibbits J."/>
            <person name="Spokevicius A."/>
            <person name="Jones R.C."/>
            <person name="Steane D.A."/>
            <person name="Vaillancourt R.E."/>
            <person name="Potts B.M."/>
            <person name="Joubert F."/>
            <person name="Barry K."/>
            <person name="Pappas G.J."/>
            <person name="Strauss S.H."/>
            <person name="Jaiswal P."/>
            <person name="Grima-Pettenati J."/>
            <person name="Salse J."/>
            <person name="Van de Peer Y."/>
            <person name="Rokhsar D.S."/>
            <person name="Schmutz J."/>
        </authorList>
    </citation>
    <scope>NUCLEOTIDE SEQUENCE [LARGE SCALE GENOMIC DNA]</scope>
    <source>
        <strain evidence="2">cv. BRASUZ1</strain>
        <tissue evidence="1">Leaf extractions</tissue>
    </source>
</reference>
<dbReference type="Proteomes" id="UP000030711">
    <property type="component" value="Chromosome 2"/>
</dbReference>
<protein>
    <submittedName>
        <fullName evidence="1">Uncharacterized protein</fullName>
    </submittedName>
</protein>
<keyword evidence="2" id="KW-1185">Reference proteome</keyword>
<organism evidence="1 2">
    <name type="scientific">Eucalyptus grandis</name>
    <name type="common">Flooded gum</name>
    <dbReference type="NCBI Taxonomy" id="71139"/>
    <lineage>
        <taxon>Eukaryota</taxon>
        <taxon>Viridiplantae</taxon>
        <taxon>Streptophyta</taxon>
        <taxon>Embryophyta</taxon>
        <taxon>Tracheophyta</taxon>
        <taxon>Spermatophyta</taxon>
        <taxon>Magnoliopsida</taxon>
        <taxon>eudicotyledons</taxon>
        <taxon>Gunneridae</taxon>
        <taxon>Pentapetalae</taxon>
        <taxon>rosids</taxon>
        <taxon>malvids</taxon>
        <taxon>Myrtales</taxon>
        <taxon>Myrtaceae</taxon>
        <taxon>Myrtoideae</taxon>
        <taxon>Eucalypteae</taxon>
        <taxon>Eucalyptus</taxon>
    </lineage>
</organism>
<sequence length="347" mass="39214">MFSFNVSPLLSFTPSLASITLILFITFFTLKCLRFLFSSAAATNLHLPPSPPKLPIIGNLHQLSDYPHRSLQALSRRYGPLMMLHFGSAPVLVVSSPDCARDILKTHDLIFSDRPRSTLSERLLYHREYWRQMRSICVLQLLSNKRVHSFRMVREEEISLLMDKIKQHRSVDLSDLFALLTNDIICRTALGRKYSEGMQGKKFKGLLADMMGLLGIFNVGDFIPSLGWINKLTGLDAKVERVAREFDQFLDEVVEEHRRKMEEKSIGGGGEDRRDFVDVLLDIEKDKTVGFAFGADSIKALVLDVFASGTDTTYTRGPRTDPIEPGTKDRTDPMGSVRFQGQPGTDR</sequence>
<evidence type="ECO:0000313" key="2">
    <source>
        <dbReference type="Proteomes" id="UP000030711"/>
    </source>
</evidence>